<comment type="similarity">
    <text evidence="4">In the C-terminal section; belongs to the phosphate acetyltransferase and butyryltransferase family.</text>
</comment>
<dbReference type="SMART" id="SM00919">
    <property type="entry name" value="Malic_M"/>
    <property type="match status" value="1"/>
</dbReference>
<evidence type="ECO:0000313" key="15">
    <source>
        <dbReference type="Proteomes" id="UP000008963"/>
    </source>
</evidence>
<evidence type="ECO:0000256" key="11">
    <source>
        <dbReference type="SAM" id="MobiDB-lite"/>
    </source>
</evidence>
<keyword evidence="15" id="KW-1185">Reference proteome</keyword>
<dbReference type="PATRIC" id="fig|862908.3.peg.475"/>
<dbReference type="Gene3D" id="3.40.50.10950">
    <property type="match status" value="1"/>
</dbReference>
<feature type="domain" description="Malic enzyme NAD-binding" evidence="12">
    <location>
        <begin position="168"/>
        <end position="405"/>
    </location>
</feature>
<evidence type="ECO:0000259" key="13">
    <source>
        <dbReference type="SMART" id="SM01274"/>
    </source>
</evidence>
<dbReference type="RefSeq" id="WP_014243197.1">
    <property type="nucleotide sequence ID" value="NC_016620.1"/>
</dbReference>
<feature type="region of interest" description="Disordered" evidence="11">
    <location>
        <begin position="1"/>
        <end position="22"/>
    </location>
</feature>
<dbReference type="Gene3D" id="3.40.50.10380">
    <property type="entry name" value="Malic enzyme, N-terminal domain"/>
    <property type="match status" value="1"/>
</dbReference>
<dbReference type="InterPro" id="IPR042113">
    <property type="entry name" value="P_AcTrfase_dom1"/>
</dbReference>
<dbReference type="Proteomes" id="UP000008963">
    <property type="component" value="Chromosome"/>
</dbReference>
<keyword evidence="5 9" id="KW-0479">Metal-binding</keyword>
<dbReference type="CDD" id="cd05311">
    <property type="entry name" value="NAD_bind_2_malic_enz"/>
    <property type="match status" value="1"/>
</dbReference>
<dbReference type="InterPro" id="IPR051674">
    <property type="entry name" value="Malate_Decarboxylase"/>
</dbReference>
<dbReference type="PANTHER" id="PTHR43237:SF4">
    <property type="entry name" value="NADP-DEPENDENT MALIC ENZYME"/>
    <property type="match status" value="1"/>
</dbReference>
<dbReference type="Pfam" id="PF00390">
    <property type="entry name" value="malic"/>
    <property type="match status" value="1"/>
</dbReference>
<comment type="similarity">
    <text evidence="3">In the N-terminal section; belongs to the malic enzymes family.</text>
</comment>
<dbReference type="EMBL" id="FQ312005">
    <property type="protein sequence ID" value="CBW25410.1"/>
    <property type="molecule type" value="Genomic_DNA"/>
</dbReference>
<feature type="binding site" evidence="10">
    <location>
        <position position="292"/>
    </location>
    <ligand>
        <name>a divalent metal cation</name>
        <dbReference type="ChEBI" id="CHEBI:60240"/>
    </ligand>
</feature>
<dbReference type="InterPro" id="IPR046346">
    <property type="entry name" value="Aminoacid_DH-like_N_sf"/>
</dbReference>
<dbReference type="GO" id="GO:0046872">
    <property type="term" value="F:metal ion binding"/>
    <property type="evidence" value="ECO:0007669"/>
    <property type="project" value="UniProtKB-KW"/>
</dbReference>
<dbReference type="eggNOG" id="COG0281">
    <property type="taxonomic scope" value="Bacteria"/>
</dbReference>
<keyword evidence="10" id="KW-0521">NADP</keyword>
<protein>
    <submittedName>
        <fullName evidence="14">NADP-dependent malate dehydrogenase (Decarboxylating)</fullName>
    </submittedName>
</protein>
<feature type="binding site" evidence="9">
    <location>
        <position position="141"/>
    </location>
    <ligand>
        <name>a divalent metal cation</name>
        <dbReference type="ChEBI" id="CHEBI:60240"/>
    </ligand>
</feature>
<dbReference type="STRING" id="862908.BMS_0497"/>
<dbReference type="Gene3D" id="3.40.50.720">
    <property type="entry name" value="NAD(P)-binding Rossmann-like Domain"/>
    <property type="match status" value="1"/>
</dbReference>
<evidence type="ECO:0000256" key="7">
    <source>
        <dbReference type="ARBA" id="ARBA00023268"/>
    </source>
</evidence>
<evidence type="ECO:0000256" key="4">
    <source>
        <dbReference type="ARBA" id="ARBA00008756"/>
    </source>
</evidence>
<dbReference type="SUPFAM" id="SSF53223">
    <property type="entry name" value="Aminoacid dehydrogenase-like, N-terminal domain"/>
    <property type="match status" value="1"/>
</dbReference>
<reference evidence="15" key="1">
    <citation type="journal article" date="2013" name="ISME J.">
        <title>A small predatory core genome in the divergent marine Bacteriovorax marinus SJ and the terrestrial Bdellovibrio bacteriovorus.</title>
        <authorList>
            <person name="Crossman L.C."/>
            <person name="Chen H."/>
            <person name="Cerdeno-Tarraga A.M."/>
            <person name="Brooks K."/>
            <person name="Quail M.A."/>
            <person name="Pineiro S.A."/>
            <person name="Hobley L."/>
            <person name="Sockett R.E."/>
            <person name="Bentley S.D."/>
            <person name="Parkhill J."/>
            <person name="Williams H.N."/>
            <person name="Stine O.C."/>
        </authorList>
    </citation>
    <scope>NUCLEOTIDE SEQUENCE [LARGE SCALE GENOMIC DNA]</scope>
    <source>
        <strain evidence="15">ATCC BAA-682 / DSM 15412 / SJ</strain>
    </source>
</reference>
<organism evidence="14 15">
    <name type="scientific">Halobacteriovorax marinus (strain ATCC BAA-682 / DSM 15412 / SJ)</name>
    <name type="common">Bacteriovorax marinus</name>
    <dbReference type="NCBI Taxonomy" id="862908"/>
    <lineage>
        <taxon>Bacteria</taxon>
        <taxon>Pseudomonadati</taxon>
        <taxon>Bdellovibrionota</taxon>
        <taxon>Bacteriovoracia</taxon>
        <taxon>Bacteriovoracales</taxon>
        <taxon>Halobacteriovoraceae</taxon>
        <taxon>Halobacteriovorax</taxon>
    </lineage>
</organism>
<dbReference type="SUPFAM" id="SSF51735">
    <property type="entry name" value="NAD(P)-binding Rossmann-fold domains"/>
    <property type="match status" value="1"/>
</dbReference>
<sequence>MSTNPTNEEKNKQALNYHNGERPGKIEVVPTKACLTAEDLSLAYTPGVAVPCLEIAKNPEDAFKYTSKGNLVGVISNGTAVLGLGDIGALASKPVMEGKGVLFKRFADVDVFDIEVNEPTVEGMVNVVKSLEPTFGGINLEDIKAPECFEIEKQLIEKMNIPVFHDDQHGTAIIASAGFINAIEIAEKKMDQVKVVFSGAGAAAMACAKLFFNLGVKNENLLMCDSKGVIYKGRENGMNIYKEEFAVETNCRTLADALDGADAFIGCSARGVLNADMVKTMAKDPIIFAMANPEPEIYPHEAHEVRTDVIMATGRSDFPNQVNNVLGFPFIFRGALDVRATKINDEMKLAAVRALASLAKEEVPEEVKMAYAGQNFKFGREYLIPKPFDTRVLTRVSPAVAKAAMDSGVAKHQIKDLNEYAKQLEERLGSSARFLKSLRDRLSSRVEKNKKKTRVVFAEGANTRILEAVKLLQEEGRIEPILLGNKEIILKRMDKLGLSGLKELEIIEPTKHERFKEFYREYCSMKQRNGVSIYHAEDKMAQENYFGAMMVRKGMADTMLSGPTLSYPECFKPIINVVGTQESMKAAGVYILIFKNRILFLADTTAQVDPSPEDLCDIAKSTSKLFKQLINRDPNIAFVSYSNFGSNNHPGAKKMKQAVKLCHERYPSLNVEGEMQADVAVNAYIREKLFSFADMKGPADILIFPDLNSANISYKLLQQLSDADAIGPILVSMNDTVNIIQRTATISEIVNMSNITALLAEEEKEE</sequence>
<dbReference type="Gene3D" id="3.40.50.10750">
    <property type="entry name" value="Isocitrate/Isopropylmalate dehydrogenase-like"/>
    <property type="match status" value="1"/>
</dbReference>
<dbReference type="GO" id="GO:0051287">
    <property type="term" value="F:NAD binding"/>
    <property type="evidence" value="ECO:0007669"/>
    <property type="project" value="InterPro"/>
</dbReference>
<dbReference type="FunFam" id="3.40.50.10380:FF:000003">
    <property type="entry name" value="NADP-dependent malic enzyme"/>
    <property type="match status" value="1"/>
</dbReference>
<dbReference type="GO" id="GO:0004470">
    <property type="term" value="F:malic enzyme activity"/>
    <property type="evidence" value="ECO:0007669"/>
    <property type="project" value="InterPro"/>
</dbReference>
<dbReference type="InterPro" id="IPR042112">
    <property type="entry name" value="P_AcTrfase_dom2"/>
</dbReference>
<dbReference type="InterPro" id="IPR012301">
    <property type="entry name" value="Malic_N_dom"/>
</dbReference>
<feature type="domain" description="Malic enzyme N-terminal" evidence="13">
    <location>
        <begin position="23"/>
        <end position="156"/>
    </location>
</feature>
<keyword evidence="6" id="KW-0560">Oxidoreductase</keyword>
<keyword evidence="7" id="KW-0511">Multifunctional enzyme</keyword>
<dbReference type="GO" id="GO:0016616">
    <property type="term" value="F:oxidoreductase activity, acting on the CH-OH group of donors, NAD or NADP as acceptor"/>
    <property type="evidence" value="ECO:0007669"/>
    <property type="project" value="InterPro"/>
</dbReference>
<evidence type="ECO:0000256" key="1">
    <source>
        <dbReference type="ARBA" id="ARBA00001936"/>
    </source>
</evidence>
<dbReference type="HOGENOM" id="CLU_012366_0_0_7"/>
<dbReference type="eggNOG" id="COG0280">
    <property type="taxonomic scope" value="Bacteria"/>
</dbReference>
<evidence type="ECO:0000256" key="3">
    <source>
        <dbReference type="ARBA" id="ARBA00007686"/>
    </source>
</evidence>
<feature type="binding site" evidence="10">
    <location>
        <position position="167"/>
    </location>
    <ligand>
        <name>a divalent metal cation</name>
        <dbReference type="ChEBI" id="CHEBI:60240"/>
    </ligand>
</feature>
<proteinExistence type="inferred from homology"/>
<dbReference type="InterPro" id="IPR037062">
    <property type="entry name" value="Malic_N_dom_sf"/>
</dbReference>
<evidence type="ECO:0000256" key="10">
    <source>
        <dbReference type="PIRSR" id="PIRSR036684-3"/>
    </source>
</evidence>
<gene>
    <name evidence="14" type="primary">maeB</name>
    <name evidence="14" type="ordered locus">BMS_0497</name>
</gene>
<feature type="active site" description="Proton acceptor" evidence="8">
    <location>
        <position position="99"/>
    </location>
</feature>
<dbReference type="Pfam" id="PF03949">
    <property type="entry name" value="Malic_M"/>
    <property type="match status" value="1"/>
</dbReference>
<comment type="cofactor">
    <cofactor evidence="1">
        <name>Mn(2+)</name>
        <dbReference type="ChEBI" id="CHEBI:29035"/>
    </cofactor>
</comment>
<dbReference type="GO" id="GO:0016746">
    <property type="term" value="F:acyltransferase activity"/>
    <property type="evidence" value="ECO:0007669"/>
    <property type="project" value="InterPro"/>
</dbReference>
<evidence type="ECO:0000256" key="6">
    <source>
        <dbReference type="ARBA" id="ARBA00023002"/>
    </source>
</evidence>
<evidence type="ECO:0000259" key="12">
    <source>
        <dbReference type="SMART" id="SM00919"/>
    </source>
</evidence>
<dbReference type="SMART" id="SM01274">
    <property type="entry name" value="malic"/>
    <property type="match status" value="1"/>
</dbReference>
<dbReference type="InterPro" id="IPR012188">
    <property type="entry name" value="ME_PTA"/>
</dbReference>
<dbReference type="Pfam" id="PF01515">
    <property type="entry name" value="PTA_PTB"/>
    <property type="match status" value="1"/>
</dbReference>
<evidence type="ECO:0000256" key="5">
    <source>
        <dbReference type="ARBA" id="ARBA00022723"/>
    </source>
</evidence>
<dbReference type="OrthoDB" id="5287223at2"/>
<dbReference type="AlphaFoldDB" id="E1X4I0"/>
<dbReference type="PANTHER" id="PTHR43237">
    <property type="entry name" value="NADP-DEPENDENT MALIC ENZYME"/>
    <property type="match status" value="1"/>
</dbReference>
<dbReference type="KEGG" id="bmx:BMS_0497"/>
<dbReference type="InterPro" id="IPR012302">
    <property type="entry name" value="Malic_NAD-bd"/>
</dbReference>
<evidence type="ECO:0000256" key="9">
    <source>
        <dbReference type="PIRSR" id="PIRSR036684-2"/>
    </source>
</evidence>
<dbReference type="PIRSF" id="PIRSF036684">
    <property type="entry name" value="ME_PTA"/>
    <property type="match status" value="1"/>
</dbReference>
<dbReference type="InterPro" id="IPR045213">
    <property type="entry name" value="Malic_NAD-bd_bact_type"/>
</dbReference>
<feature type="binding site" evidence="10">
    <location>
        <begin position="81"/>
        <end position="88"/>
    </location>
    <ligand>
        <name>NADP(+)</name>
        <dbReference type="ChEBI" id="CHEBI:58349"/>
    </ligand>
</feature>
<evidence type="ECO:0000256" key="8">
    <source>
        <dbReference type="PIRSR" id="PIRSR036684-1"/>
    </source>
</evidence>
<evidence type="ECO:0000256" key="2">
    <source>
        <dbReference type="ARBA" id="ARBA00001946"/>
    </source>
</evidence>
<dbReference type="SUPFAM" id="SSF53659">
    <property type="entry name" value="Isocitrate/Isopropylmalate dehydrogenase-like"/>
    <property type="match status" value="1"/>
</dbReference>
<accession>E1X4I0</accession>
<dbReference type="GO" id="GO:0006108">
    <property type="term" value="P:malate metabolic process"/>
    <property type="evidence" value="ECO:0007669"/>
    <property type="project" value="InterPro"/>
</dbReference>
<comment type="cofactor">
    <cofactor evidence="2">
        <name>Mg(2+)</name>
        <dbReference type="ChEBI" id="CHEBI:18420"/>
    </cofactor>
</comment>
<name>E1X4I0_HALMS</name>
<dbReference type="InterPro" id="IPR002505">
    <property type="entry name" value="PTA_PTB"/>
</dbReference>
<dbReference type="FunFam" id="3.40.50.720:FF:000095">
    <property type="entry name" value="NADP-dependent malic enzyme"/>
    <property type="match status" value="1"/>
</dbReference>
<evidence type="ECO:0000313" key="14">
    <source>
        <dbReference type="EMBL" id="CBW25410.1"/>
    </source>
</evidence>
<dbReference type="InterPro" id="IPR036291">
    <property type="entry name" value="NAD(P)-bd_dom_sf"/>
</dbReference>
<feature type="binding site" evidence="9">
    <location>
        <position position="142"/>
    </location>
    <ligand>
        <name>a divalent metal cation</name>
        <dbReference type="ChEBI" id="CHEBI:60240"/>
    </ligand>
</feature>